<evidence type="ECO:0000256" key="2">
    <source>
        <dbReference type="ARBA" id="ARBA00022801"/>
    </source>
</evidence>
<dbReference type="Gene3D" id="3.40.50.1820">
    <property type="entry name" value="alpha/beta hydrolase"/>
    <property type="match status" value="1"/>
</dbReference>
<evidence type="ECO:0000256" key="1">
    <source>
        <dbReference type="ARBA" id="ARBA00005964"/>
    </source>
</evidence>
<protein>
    <recommendedName>
        <fullName evidence="3">Carboxylic ester hydrolase</fullName>
        <ecNumber evidence="3">3.1.1.-</ecNumber>
    </recommendedName>
</protein>
<evidence type="ECO:0000313" key="5">
    <source>
        <dbReference type="EMBL" id="KAL0959303.1"/>
    </source>
</evidence>
<accession>A0ABR3JVM5</accession>
<dbReference type="Pfam" id="PF00135">
    <property type="entry name" value="COesterase"/>
    <property type="match status" value="1"/>
</dbReference>
<gene>
    <name evidence="5" type="ORF">HGRIS_014567</name>
</gene>
<dbReference type="InterPro" id="IPR019826">
    <property type="entry name" value="Carboxylesterase_B_AS"/>
</dbReference>
<evidence type="ECO:0000313" key="6">
    <source>
        <dbReference type="Proteomes" id="UP001556367"/>
    </source>
</evidence>
<dbReference type="SUPFAM" id="SSF53474">
    <property type="entry name" value="alpha/beta-Hydrolases"/>
    <property type="match status" value="1"/>
</dbReference>
<organism evidence="5 6">
    <name type="scientific">Hohenbuehelia grisea</name>
    <dbReference type="NCBI Taxonomy" id="104357"/>
    <lineage>
        <taxon>Eukaryota</taxon>
        <taxon>Fungi</taxon>
        <taxon>Dikarya</taxon>
        <taxon>Basidiomycota</taxon>
        <taxon>Agaricomycotina</taxon>
        <taxon>Agaricomycetes</taxon>
        <taxon>Agaricomycetidae</taxon>
        <taxon>Agaricales</taxon>
        <taxon>Pleurotineae</taxon>
        <taxon>Pleurotaceae</taxon>
        <taxon>Hohenbuehelia</taxon>
    </lineage>
</organism>
<dbReference type="PROSITE" id="PS00122">
    <property type="entry name" value="CARBOXYLESTERASE_B_1"/>
    <property type="match status" value="1"/>
</dbReference>
<reference evidence="6" key="1">
    <citation type="submission" date="2024-06" db="EMBL/GenBank/DDBJ databases">
        <title>Multi-omics analyses provide insights into the biosynthesis of the anticancer antibiotic pleurotin in Hohenbuehelia grisea.</title>
        <authorList>
            <person name="Weaver J.A."/>
            <person name="Alberti F."/>
        </authorList>
    </citation>
    <scope>NUCLEOTIDE SEQUENCE [LARGE SCALE GENOMIC DNA]</scope>
    <source>
        <strain evidence="6">T-177</strain>
    </source>
</reference>
<comment type="caution">
    <text evidence="5">The sequence shown here is derived from an EMBL/GenBank/DDBJ whole genome shotgun (WGS) entry which is preliminary data.</text>
</comment>
<dbReference type="InterPro" id="IPR002018">
    <property type="entry name" value="CarbesteraseB"/>
</dbReference>
<comment type="similarity">
    <text evidence="1 3">Belongs to the type-B carboxylesterase/lipase family.</text>
</comment>
<proteinExistence type="inferred from homology"/>
<dbReference type="EC" id="3.1.1.-" evidence="3"/>
<dbReference type="EMBL" id="JASNQZ010000003">
    <property type="protein sequence ID" value="KAL0959303.1"/>
    <property type="molecule type" value="Genomic_DNA"/>
</dbReference>
<keyword evidence="6" id="KW-1185">Reference proteome</keyword>
<feature type="domain" description="Carboxylesterase type B" evidence="4">
    <location>
        <begin position="8"/>
        <end position="383"/>
    </location>
</feature>
<sequence>MPSTPDINTGGFQFGSTASYDGGSIVERSIELNEPVIYVSMNYRLSAFGFLASQEIREAGLGNLGLQDQRQALRWVQKYIASFGGDPMKVTIWGESAGAISVTMQMLAFDGNTEGLFRAAFMESGGPWPAGDITHGQKYYDQVVGQTGCQGTADTLACLRTVPFSVLKAAADNLPSLVGFQSLAAPGEPRVDGVFLSDSPQRLVQQGKVPPIPFVTGNCEDEGTVFGLQSLNVTTDSQFRNYIKTVFIPDISDADLNTLSGLYPQDPIERSPYNTGFLYTLTPQFKRIASLLGDMTLVAPRRFLLQQRSDKQSSWSFLSSRLKTTPILGSFHSSDLLQAYGPSELRDYLINFVNHLDPNGQRLPSWPKYTTASPRLMTFTDNVFIPTLLSLDNFRAQAIQFVTNLLLQHPF</sequence>
<evidence type="ECO:0000256" key="3">
    <source>
        <dbReference type="RuleBase" id="RU361235"/>
    </source>
</evidence>
<dbReference type="PANTHER" id="PTHR11559">
    <property type="entry name" value="CARBOXYLESTERASE"/>
    <property type="match status" value="1"/>
</dbReference>
<keyword evidence="2 3" id="KW-0378">Hydrolase</keyword>
<dbReference type="Proteomes" id="UP001556367">
    <property type="component" value="Unassembled WGS sequence"/>
</dbReference>
<evidence type="ECO:0000259" key="4">
    <source>
        <dbReference type="Pfam" id="PF00135"/>
    </source>
</evidence>
<dbReference type="InterPro" id="IPR050309">
    <property type="entry name" value="Type-B_Carboxylest/Lipase"/>
</dbReference>
<name>A0ABR3JVM5_9AGAR</name>
<dbReference type="InterPro" id="IPR029058">
    <property type="entry name" value="AB_hydrolase_fold"/>
</dbReference>